<sequence>MFGTNLELWQKSSYRLFWRTDHNVLSSNTVQLPIPRPPTMLPGRWCGRQIEGQSSRSMMTTGGRTVAVST</sequence>
<reference evidence="2" key="2">
    <citation type="submission" date="2015-01" db="EMBL/GenBank/DDBJ databases">
        <title>Evolutionary Origins and Diversification of the Mycorrhizal Mutualists.</title>
        <authorList>
            <consortium name="DOE Joint Genome Institute"/>
            <consortium name="Mycorrhizal Genomics Consortium"/>
            <person name="Kohler A."/>
            <person name="Kuo A."/>
            <person name="Nagy L.G."/>
            <person name="Floudas D."/>
            <person name="Copeland A."/>
            <person name="Barry K.W."/>
            <person name="Cichocki N."/>
            <person name="Veneault-Fourrey C."/>
            <person name="LaButti K."/>
            <person name="Lindquist E.A."/>
            <person name="Lipzen A."/>
            <person name="Lundell T."/>
            <person name="Morin E."/>
            <person name="Murat C."/>
            <person name="Riley R."/>
            <person name="Ohm R."/>
            <person name="Sun H."/>
            <person name="Tunlid A."/>
            <person name="Henrissat B."/>
            <person name="Grigoriev I.V."/>
            <person name="Hibbett D.S."/>
            <person name="Martin F."/>
        </authorList>
    </citation>
    <scope>NUCLEOTIDE SEQUENCE [LARGE SCALE GENOMIC DNA]</scope>
    <source>
        <strain evidence="2">Marx 270</strain>
    </source>
</reference>
<dbReference type="Proteomes" id="UP000054217">
    <property type="component" value="Unassembled WGS sequence"/>
</dbReference>
<dbReference type="AlphaFoldDB" id="A0A0C3PNX1"/>
<dbReference type="EMBL" id="KN831953">
    <property type="protein sequence ID" value="KIO10129.1"/>
    <property type="molecule type" value="Genomic_DNA"/>
</dbReference>
<name>A0A0C3PNX1_PISTI</name>
<reference evidence="1 2" key="1">
    <citation type="submission" date="2014-04" db="EMBL/GenBank/DDBJ databases">
        <authorList>
            <consortium name="DOE Joint Genome Institute"/>
            <person name="Kuo A."/>
            <person name="Kohler A."/>
            <person name="Costa M.D."/>
            <person name="Nagy L.G."/>
            <person name="Floudas D."/>
            <person name="Copeland A."/>
            <person name="Barry K.W."/>
            <person name="Cichocki N."/>
            <person name="Veneault-Fourrey C."/>
            <person name="LaButti K."/>
            <person name="Lindquist E.A."/>
            <person name="Lipzen A."/>
            <person name="Lundell T."/>
            <person name="Morin E."/>
            <person name="Murat C."/>
            <person name="Sun H."/>
            <person name="Tunlid A."/>
            <person name="Henrissat B."/>
            <person name="Grigoriev I.V."/>
            <person name="Hibbett D.S."/>
            <person name="Martin F."/>
            <person name="Nordberg H.P."/>
            <person name="Cantor M.N."/>
            <person name="Hua S.X."/>
        </authorList>
    </citation>
    <scope>NUCLEOTIDE SEQUENCE [LARGE SCALE GENOMIC DNA]</scope>
    <source>
        <strain evidence="1 2">Marx 270</strain>
    </source>
</reference>
<evidence type="ECO:0000313" key="1">
    <source>
        <dbReference type="EMBL" id="KIO10129.1"/>
    </source>
</evidence>
<evidence type="ECO:0000313" key="2">
    <source>
        <dbReference type="Proteomes" id="UP000054217"/>
    </source>
</evidence>
<organism evidence="1 2">
    <name type="scientific">Pisolithus tinctorius Marx 270</name>
    <dbReference type="NCBI Taxonomy" id="870435"/>
    <lineage>
        <taxon>Eukaryota</taxon>
        <taxon>Fungi</taxon>
        <taxon>Dikarya</taxon>
        <taxon>Basidiomycota</taxon>
        <taxon>Agaricomycotina</taxon>
        <taxon>Agaricomycetes</taxon>
        <taxon>Agaricomycetidae</taxon>
        <taxon>Boletales</taxon>
        <taxon>Sclerodermatineae</taxon>
        <taxon>Pisolithaceae</taxon>
        <taxon>Pisolithus</taxon>
    </lineage>
</organism>
<protein>
    <submittedName>
        <fullName evidence="1">Uncharacterized protein</fullName>
    </submittedName>
</protein>
<accession>A0A0C3PNX1</accession>
<dbReference type="InParanoid" id="A0A0C3PNX1"/>
<dbReference type="HOGENOM" id="CLU_2758788_0_0_1"/>
<proteinExistence type="predicted"/>
<gene>
    <name evidence="1" type="ORF">M404DRAFT_996084</name>
</gene>
<keyword evidence="2" id="KW-1185">Reference proteome</keyword>